<accession>A0A6C0K6D7</accession>
<dbReference type="EMBL" id="MN740799">
    <property type="protein sequence ID" value="QHU12360.1"/>
    <property type="molecule type" value="Genomic_DNA"/>
</dbReference>
<sequence length="90" mass="9970">MSDPNNITNCGCKVQQYDKIIFDNTAYQNGANNVYQNKQATVTASTNGTLGTAGNGQPIFKSHYERMQYLHGRQNQASCGTPKKTFATRF</sequence>
<proteinExistence type="predicted"/>
<protein>
    <submittedName>
        <fullName evidence="1">Uncharacterized protein</fullName>
    </submittedName>
</protein>
<reference evidence="1" key="1">
    <citation type="journal article" date="2020" name="Nature">
        <title>Giant virus diversity and host interactions through global metagenomics.</title>
        <authorList>
            <person name="Schulz F."/>
            <person name="Roux S."/>
            <person name="Paez-Espino D."/>
            <person name="Jungbluth S."/>
            <person name="Walsh D.A."/>
            <person name="Denef V.J."/>
            <person name="McMahon K.D."/>
            <person name="Konstantinidis K.T."/>
            <person name="Eloe-Fadrosh E.A."/>
            <person name="Kyrpides N.C."/>
            <person name="Woyke T."/>
        </authorList>
    </citation>
    <scope>NUCLEOTIDE SEQUENCE</scope>
    <source>
        <strain evidence="1">GVMAG-S-1101171-110</strain>
    </source>
</reference>
<organism evidence="1">
    <name type="scientific">viral metagenome</name>
    <dbReference type="NCBI Taxonomy" id="1070528"/>
    <lineage>
        <taxon>unclassified sequences</taxon>
        <taxon>metagenomes</taxon>
        <taxon>organismal metagenomes</taxon>
    </lineage>
</organism>
<evidence type="ECO:0000313" key="1">
    <source>
        <dbReference type="EMBL" id="QHU12360.1"/>
    </source>
</evidence>
<name>A0A6C0K6D7_9ZZZZ</name>
<dbReference type="AlphaFoldDB" id="A0A6C0K6D7"/>